<dbReference type="Gene3D" id="3.40.50.150">
    <property type="entry name" value="Vaccinia Virus protein VP39"/>
    <property type="match status" value="1"/>
</dbReference>
<comment type="caution">
    <text evidence="3">The sequence shown here is derived from an EMBL/GenBank/DDBJ whole genome shotgun (WGS) entry which is preliminary data.</text>
</comment>
<dbReference type="InterPro" id="IPR050447">
    <property type="entry name" value="Erg6_SMT_methyltransf"/>
</dbReference>
<keyword evidence="4" id="KW-1185">Reference proteome</keyword>
<dbReference type="InterPro" id="IPR029063">
    <property type="entry name" value="SAM-dependent_MTases_sf"/>
</dbReference>
<evidence type="ECO:0000313" key="4">
    <source>
        <dbReference type="Proteomes" id="UP000548632"/>
    </source>
</evidence>
<dbReference type="GO" id="GO:0008757">
    <property type="term" value="F:S-adenosylmethionine-dependent methyltransferase activity"/>
    <property type="evidence" value="ECO:0007669"/>
    <property type="project" value="InterPro"/>
</dbReference>
<sequence length="294" mass="33304">MNRWQTLKTHLSFLDWLFNPLQDREVAAIYDLLADQSPTQRGRYLNLGYWTEAIDVDAACDALAALVADTAQLNHQDCLLDVGFGFGDQDLYWWQHHQPRRIIGLNITTSQVVVARQRVAALGLTKHIDLRHGSATAMQLTAGSVDKVVALECAFHFRTRERFFAEAWRVLRPGGRLVLADIIPLPLVTDWRWRLLQRLNWALIASRFAIPGANAYPAPEYAKRLAAAGFAHVELRSIRDEVYPPLHQYLRTHPEVLARLHPLLRFAVRLALPFDAQTVYAGLDYVIATAVKPG</sequence>
<keyword evidence="3" id="KW-0489">Methyltransferase</keyword>
<protein>
    <submittedName>
        <fullName evidence="3">Methyltransferase domain-containing protein</fullName>
    </submittedName>
</protein>
<dbReference type="InterPro" id="IPR013216">
    <property type="entry name" value="Methyltransf_11"/>
</dbReference>
<dbReference type="RefSeq" id="WP_182581754.1">
    <property type="nucleotide sequence ID" value="NZ_JABVCQ010000001.1"/>
</dbReference>
<keyword evidence="1 3" id="KW-0808">Transferase</keyword>
<organism evidence="3 4">
    <name type="scientific">Thiospirillum jenense</name>
    <dbReference type="NCBI Taxonomy" id="1653858"/>
    <lineage>
        <taxon>Bacteria</taxon>
        <taxon>Pseudomonadati</taxon>
        <taxon>Pseudomonadota</taxon>
        <taxon>Gammaproteobacteria</taxon>
        <taxon>Chromatiales</taxon>
        <taxon>Chromatiaceae</taxon>
        <taxon>Thiospirillum</taxon>
    </lineage>
</organism>
<evidence type="ECO:0000256" key="1">
    <source>
        <dbReference type="ARBA" id="ARBA00022679"/>
    </source>
</evidence>
<feature type="domain" description="Methyltransferase type 11" evidence="2">
    <location>
        <begin position="80"/>
        <end position="179"/>
    </location>
</feature>
<dbReference type="AlphaFoldDB" id="A0A839H272"/>
<dbReference type="PANTHER" id="PTHR44068">
    <property type="entry name" value="ZGC:194242"/>
    <property type="match status" value="1"/>
</dbReference>
<dbReference type="PANTHER" id="PTHR44068:SF11">
    <property type="entry name" value="GERANYL DIPHOSPHATE 2-C-METHYLTRANSFERASE"/>
    <property type="match status" value="1"/>
</dbReference>
<evidence type="ECO:0000313" key="3">
    <source>
        <dbReference type="EMBL" id="MBB1124645.1"/>
    </source>
</evidence>
<gene>
    <name evidence="3" type="ORF">HUK38_00170</name>
</gene>
<reference evidence="3 4" key="1">
    <citation type="journal article" date="2020" name="Arch. Microbiol.">
        <title>The genome sequence of the giant phototrophic gammaproteobacterium Thiospirillum jenense gives insight into its physiological properties and phylogenetic relationships.</title>
        <authorList>
            <person name="Imhoff J.F."/>
            <person name="Meyer T.E."/>
            <person name="Kyndt J.A."/>
        </authorList>
    </citation>
    <scope>NUCLEOTIDE SEQUENCE [LARGE SCALE GENOMIC DNA]</scope>
    <source>
        <strain evidence="3 4">DSM 216</strain>
    </source>
</reference>
<dbReference type="SUPFAM" id="SSF53335">
    <property type="entry name" value="S-adenosyl-L-methionine-dependent methyltransferases"/>
    <property type="match status" value="1"/>
</dbReference>
<accession>A0A839H272</accession>
<dbReference type="Proteomes" id="UP000548632">
    <property type="component" value="Unassembled WGS sequence"/>
</dbReference>
<evidence type="ECO:0000259" key="2">
    <source>
        <dbReference type="Pfam" id="PF08241"/>
    </source>
</evidence>
<dbReference type="GO" id="GO:0032259">
    <property type="term" value="P:methylation"/>
    <property type="evidence" value="ECO:0007669"/>
    <property type="project" value="UniProtKB-KW"/>
</dbReference>
<dbReference type="EMBL" id="JABVCQ010000001">
    <property type="protein sequence ID" value="MBB1124645.1"/>
    <property type="molecule type" value="Genomic_DNA"/>
</dbReference>
<proteinExistence type="predicted"/>
<dbReference type="Pfam" id="PF08241">
    <property type="entry name" value="Methyltransf_11"/>
    <property type="match status" value="1"/>
</dbReference>
<name>A0A839H272_9GAMM</name>
<dbReference type="CDD" id="cd02440">
    <property type="entry name" value="AdoMet_MTases"/>
    <property type="match status" value="1"/>
</dbReference>